<dbReference type="RefSeq" id="WP_011746819.1">
    <property type="nucleotide sequence ID" value="NC_008686.1"/>
</dbReference>
<name>A1AZ92_PARDP</name>
<gene>
    <name evidence="3" type="ordered locus">Pden_0474</name>
</gene>
<evidence type="ECO:0000313" key="4">
    <source>
        <dbReference type="Proteomes" id="UP000000361"/>
    </source>
</evidence>
<protein>
    <submittedName>
        <fullName evidence="3">Short-chain dehydrogenase/reductase SDR</fullName>
    </submittedName>
</protein>
<dbReference type="Pfam" id="PF13561">
    <property type="entry name" value="adh_short_C2"/>
    <property type="match status" value="1"/>
</dbReference>
<dbReference type="KEGG" id="pde:Pden_0474"/>
<dbReference type="PANTHER" id="PTHR24321:SF8">
    <property type="entry name" value="ESTRADIOL 17-BETA-DEHYDROGENASE 8-RELATED"/>
    <property type="match status" value="1"/>
</dbReference>
<keyword evidence="4" id="KW-1185">Reference proteome</keyword>
<evidence type="ECO:0000256" key="2">
    <source>
        <dbReference type="ARBA" id="ARBA00023002"/>
    </source>
</evidence>
<dbReference type="GO" id="GO:0016491">
    <property type="term" value="F:oxidoreductase activity"/>
    <property type="evidence" value="ECO:0007669"/>
    <property type="project" value="UniProtKB-KW"/>
</dbReference>
<evidence type="ECO:0000313" key="3">
    <source>
        <dbReference type="EMBL" id="ABL68586.1"/>
    </source>
</evidence>
<accession>A1AZ92</accession>
<dbReference type="EMBL" id="CP000489">
    <property type="protein sequence ID" value="ABL68586.1"/>
    <property type="molecule type" value="Genomic_DNA"/>
</dbReference>
<dbReference type="GeneID" id="93451700"/>
<dbReference type="OrthoDB" id="9780084at2"/>
<dbReference type="InterPro" id="IPR002347">
    <property type="entry name" value="SDR_fam"/>
</dbReference>
<dbReference type="STRING" id="318586.Pden_0474"/>
<dbReference type="eggNOG" id="COG1028">
    <property type="taxonomic scope" value="Bacteria"/>
</dbReference>
<dbReference type="CDD" id="cd05233">
    <property type="entry name" value="SDR_c"/>
    <property type="match status" value="1"/>
</dbReference>
<dbReference type="Proteomes" id="UP000000361">
    <property type="component" value="Chromosome 1"/>
</dbReference>
<dbReference type="HOGENOM" id="CLU_010194_1_0_5"/>
<comment type="similarity">
    <text evidence="1">Belongs to the short-chain dehydrogenases/reductases (SDR) family.</text>
</comment>
<dbReference type="Gene3D" id="3.40.50.720">
    <property type="entry name" value="NAD(P)-binding Rossmann-like Domain"/>
    <property type="match status" value="1"/>
</dbReference>
<dbReference type="InterPro" id="IPR036291">
    <property type="entry name" value="NAD(P)-bd_dom_sf"/>
</dbReference>
<dbReference type="EnsemblBacteria" id="ABL68586">
    <property type="protein sequence ID" value="ABL68586"/>
    <property type="gene ID" value="Pden_0474"/>
</dbReference>
<dbReference type="AlphaFoldDB" id="A1AZ92"/>
<dbReference type="PRINTS" id="PR00080">
    <property type="entry name" value="SDRFAMILY"/>
</dbReference>
<organism evidence="3 4">
    <name type="scientific">Paracoccus denitrificans (strain Pd 1222)</name>
    <dbReference type="NCBI Taxonomy" id="318586"/>
    <lineage>
        <taxon>Bacteria</taxon>
        <taxon>Pseudomonadati</taxon>
        <taxon>Pseudomonadota</taxon>
        <taxon>Alphaproteobacteria</taxon>
        <taxon>Rhodobacterales</taxon>
        <taxon>Paracoccaceae</taxon>
        <taxon>Paracoccus</taxon>
    </lineage>
</organism>
<dbReference type="PANTHER" id="PTHR24321">
    <property type="entry name" value="DEHYDROGENASES, SHORT CHAIN"/>
    <property type="match status" value="1"/>
</dbReference>
<proteinExistence type="inferred from homology"/>
<evidence type="ECO:0000256" key="1">
    <source>
        <dbReference type="ARBA" id="ARBA00006484"/>
    </source>
</evidence>
<reference evidence="4" key="1">
    <citation type="submission" date="2006-12" db="EMBL/GenBank/DDBJ databases">
        <title>Complete sequence of chromosome 1 of Paracoccus denitrificans PD1222.</title>
        <authorList>
            <person name="Copeland A."/>
            <person name="Lucas S."/>
            <person name="Lapidus A."/>
            <person name="Barry K."/>
            <person name="Detter J.C."/>
            <person name="Glavina del Rio T."/>
            <person name="Hammon N."/>
            <person name="Israni S."/>
            <person name="Dalin E."/>
            <person name="Tice H."/>
            <person name="Pitluck S."/>
            <person name="Munk A.C."/>
            <person name="Brettin T."/>
            <person name="Bruce D."/>
            <person name="Han C."/>
            <person name="Tapia R."/>
            <person name="Gilna P."/>
            <person name="Schmutz J."/>
            <person name="Larimer F."/>
            <person name="Land M."/>
            <person name="Hauser L."/>
            <person name="Kyrpides N."/>
            <person name="Lykidis A."/>
            <person name="Spiro S."/>
            <person name="Richardson D.J."/>
            <person name="Moir J.W.B."/>
            <person name="Ferguson S.J."/>
            <person name="van Spanning R.J.M."/>
            <person name="Richardson P."/>
        </authorList>
    </citation>
    <scope>NUCLEOTIDE SEQUENCE [LARGE SCALE GENOMIC DNA]</scope>
    <source>
        <strain evidence="4">Pd 1222</strain>
    </source>
</reference>
<keyword evidence="2" id="KW-0560">Oxidoreductase</keyword>
<dbReference type="FunFam" id="3.40.50.720:FF:000084">
    <property type="entry name" value="Short-chain dehydrogenase reductase"/>
    <property type="match status" value="1"/>
</dbReference>
<dbReference type="SUPFAM" id="SSF51735">
    <property type="entry name" value="NAD(P)-binding Rossmann-fold domains"/>
    <property type="match status" value="1"/>
</dbReference>
<sequence length="254" mass="26983">MSGQSVIVTAGASGIGLAIARSFLEAGARVAICDLNAEAFAQVKAEHPDIQTLQADIAREDQAIASVAEVVRLHGRVDVLVNNAGIAGACAPIADISAADWIRSFDVNVHGVFFMLRAVLPDMTARGTGAIINISTGSVFTLPAGRADYVASKWALEGLTRAAAKELGPLGIRVNAIRPGFVDSARMRSILGQKAKAEDTTMEALEQRFLDYISMRTKVQPEDIARMAVFLASESARFVTGQLVSVDGNIEWEN</sequence>
<dbReference type="PRINTS" id="PR00081">
    <property type="entry name" value="GDHRDH"/>
</dbReference>